<feature type="transmembrane region" description="Helical" evidence="1">
    <location>
        <begin position="295"/>
        <end position="318"/>
    </location>
</feature>
<keyword evidence="1" id="KW-0812">Transmembrane</keyword>
<proteinExistence type="predicted"/>
<sequence length="817" mass="88476">MRRVRFGGPALPPWWLIAWNTLPLHRGRTCVFGALVALLALLGTAWQLRGFGPNAIWYLQDWSWPPITAQLRELATVTAAPWTPIGVGRPAIEPFLSPVYLLTSLLPSLGLPSLICRTLVYAMALLTLDFAIVASALSLGTSRLTAIALGLIAQFGPVILNKVAAGHTYYLIALAALALSTAIVLQRNLSQSLRLVAAGCLCGIAIVQIQLYVVGLLAIAVAMLALRRASSSARIAAFVASLSLSLPFIIALHSAPVAKLLPPLRTTTPWIANNSAPLSLGIIQLGYSPGYVRSALIGIAAWLPLSAMWALVALALYGAFVARKRTIAKVLFAAWCLTTFIVLGVNGPLNLGIRYIFAHLLLASAFRELYHFAGVAWLCELLLVALALRTLPRRGATVIAATALFSIVAIWHSKDFNGVIAARTVPRSVIARMHAIRRAKGDWRFILVPAEWPIGPIGASYGGVDPLAYPVGLHPSANQYRLHGPAERAVAFARAGDLRRARAWFSAAGIGAIVPEPGLSMVDVDRFAPPRHIPHWLATRIGLIGGAMQGPSIVSTCVLCAYARLPRVGSPFEWRGGGAFLPTSSLMTPCHPLRGLPHPRAGDPSHRWVAADQWRWLDSRLSFLRPSALLTWSSAPLRLAGCKGALLRIAIVHGSVMIDGRSVHIKNGFGIIALPPGDHVLLPIHGLVAIESLRHTPQSQHFAAKGSSARLGFDWRKGEGTGWVGPQTHWVVLKTRYSSGWHIVLSRGRVLQHLMVSNFANGWRISLRHRARITVWYAPESTIKLFQRLGLALWAFVAFGTLILFIQHGAAQLRRTS</sequence>
<evidence type="ECO:0000256" key="1">
    <source>
        <dbReference type="SAM" id="Phobius"/>
    </source>
</evidence>
<dbReference type="EMBL" id="CABO01000034">
    <property type="protein sequence ID" value="CBI02275.1"/>
    <property type="molecule type" value="Genomic_DNA"/>
</dbReference>
<keyword evidence="1" id="KW-0472">Membrane</keyword>
<feature type="transmembrane region" description="Helical" evidence="1">
    <location>
        <begin position="195"/>
        <end position="223"/>
    </location>
</feature>
<reference evidence="2" key="1">
    <citation type="submission" date="2009-10" db="EMBL/GenBank/DDBJ databases">
        <title>Diversity of trophic interactions inside an arsenic-rich microbial ecosystem.</title>
        <authorList>
            <person name="Bertin P.N."/>
            <person name="Heinrich-Salmeron A."/>
            <person name="Pelletier E."/>
            <person name="Goulhen-Chollet F."/>
            <person name="Arsene-Ploetze F."/>
            <person name="Gallien S."/>
            <person name="Calteau A."/>
            <person name="Vallenet D."/>
            <person name="Casiot C."/>
            <person name="Chane-Woon-Ming B."/>
            <person name="Giloteaux L."/>
            <person name="Barakat M."/>
            <person name="Bonnefoy V."/>
            <person name="Bruneel O."/>
            <person name="Chandler M."/>
            <person name="Cleiss J."/>
            <person name="Duran R."/>
            <person name="Elbaz-Poulichet F."/>
            <person name="Fonknechten N."/>
            <person name="Lauga B."/>
            <person name="Mornico D."/>
            <person name="Ortet P."/>
            <person name="Schaeffer C."/>
            <person name="Siguier P."/>
            <person name="Alexander Thil Smith A."/>
            <person name="Van Dorsselaer A."/>
            <person name="Weissenbach J."/>
            <person name="Medigue C."/>
            <person name="Le Paslier D."/>
        </authorList>
    </citation>
    <scope>NUCLEOTIDE SEQUENCE</scope>
</reference>
<feature type="transmembrane region" description="Helical" evidence="1">
    <location>
        <begin position="235"/>
        <end position="255"/>
    </location>
</feature>
<evidence type="ECO:0008006" key="3">
    <source>
        <dbReference type="Google" id="ProtNLM"/>
    </source>
</evidence>
<gene>
    <name evidence="2" type="ORF">CARN4_0982</name>
</gene>
<organism evidence="2">
    <name type="scientific">mine drainage metagenome</name>
    <dbReference type="NCBI Taxonomy" id="410659"/>
    <lineage>
        <taxon>unclassified sequences</taxon>
        <taxon>metagenomes</taxon>
        <taxon>ecological metagenomes</taxon>
    </lineage>
</organism>
<keyword evidence="1" id="KW-1133">Transmembrane helix</keyword>
<accession>E6Q514</accession>
<feature type="transmembrane region" description="Helical" evidence="1">
    <location>
        <begin position="29"/>
        <end position="48"/>
    </location>
</feature>
<evidence type="ECO:0000313" key="2">
    <source>
        <dbReference type="EMBL" id="CBI02275.1"/>
    </source>
</evidence>
<feature type="transmembrane region" description="Helical" evidence="1">
    <location>
        <begin position="168"/>
        <end position="189"/>
    </location>
</feature>
<dbReference type="AlphaFoldDB" id="E6Q514"/>
<feature type="transmembrane region" description="Helical" evidence="1">
    <location>
        <begin position="119"/>
        <end position="138"/>
    </location>
</feature>
<feature type="transmembrane region" description="Helical" evidence="1">
    <location>
        <begin position="369"/>
        <end position="388"/>
    </location>
</feature>
<name>E6Q514_9ZZZZ</name>
<comment type="caution">
    <text evidence="2">The sequence shown here is derived from an EMBL/GenBank/DDBJ whole genome shotgun (WGS) entry which is preliminary data.</text>
</comment>
<protein>
    <recommendedName>
        <fullName evidence="3">YfhO family protein</fullName>
    </recommendedName>
</protein>
<feature type="transmembrane region" description="Helical" evidence="1">
    <location>
        <begin position="395"/>
        <end position="413"/>
    </location>
</feature>
<feature type="transmembrane region" description="Helical" evidence="1">
    <location>
        <begin position="330"/>
        <end position="349"/>
    </location>
</feature>
<feature type="transmembrane region" description="Helical" evidence="1">
    <location>
        <begin position="789"/>
        <end position="806"/>
    </location>
</feature>